<evidence type="ECO:0000256" key="1">
    <source>
        <dbReference type="SAM" id="MobiDB-lite"/>
    </source>
</evidence>
<dbReference type="EMBL" id="JANJYI010000009">
    <property type="protein sequence ID" value="KAK2634319.1"/>
    <property type="molecule type" value="Genomic_DNA"/>
</dbReference>
<sequence>MRIKRYARKLQRYASSKKLTVNRLDCKHVGLLRRTLQSDIITWKGDTNNYLFDLNLENSGANECMKSPHGCLSSISVNLSDDGSPFSQSEGLEGLPGRKTSKARKHKTKTNNVNLLSKDILGYETRSIELYERDATLRWPQKKEK</sequence>
<feature type="region of interest" description="Disordered" evidence="1">
    <location>
        <begin position="83"/>
        <end position="108"/>
    </location>
</feature>
<accession>A0AAD9WKA8</accession>
<evidence type="ECO:0000313" key="3">
    <source>
        <dbReference type="Proteomes" id="UP001280121"/>
    </source>
</evidence>
<comment type="caution">
    <text evidence="2">The sequence shown here is derived from an EMBL/GenBank/DDBJ whole genome shotgun (WGS) entry which is preliminary data.</text>
</comment>
<reference evidence="2" key="1">
    <citation type="journal article" date="2023" name="Plant J.">
        <title>Genome sequences and population genomics provide insights into the demographic history, inbreeding, and mutation load of two 'living fossil' tree species of Dipteronia.</title>
        <authorList>
            <person name="Feng Y."/>
            <person name="Comes H.P."/>
            <person name="Chen J."/>
            <person name="Zhu S."/>
            <person name="Lu R."/>
            <person name="Zhang X."/>
            <person name="Li P."/>
            <person name="Qiu J."/>
            <person name="Olsen K.M."/>
            <person name="Qiu Y."/>
        </authorList>
    </citation>
    <scope>NUCLEOTIDE SEQUENCE</scope>
    <source>
        <strain evidence="2">KIB01</strain>
    </source>
</reference>
<name>A0AAD9WKA8_9ROSI</name>
<feature type="compositionally biased region" description="Basic residues" evidence="1">
    <location>
        <begin position="99"/>
        <end position="108"/>
    </location>
</feature>
<organism evidence="2 3">
    <name type="scientific">Dipteronia dyeriana</name>
    <dbReference type="NCBI Taxonomy" id="168575"/>
    <lineage>
        <taxon>Eukaryota</taxon>
        <taxon>Viridiplantae</taxon>
        <taxon>Streptophyta</taxon>
        <taxon>Embryophyta</taxon>
        <taxon>Tracheophyta</taxon>
        <taxon>Spermatophyta</taxon>
        <taxon>Magnoliopsida</taxon>
        <taxon>eudicotyledons</taxon>
        <taxon>Gunneridae</taxon>
        <taxon>Pentapetalae</taxon>
        <taxon>rosids</taxon>
        <taxon>malvids</taxon>
        <taxon>Sapindales</taxon>
        <taxon>Sapindaceae</taxon>
        <taxon>Hippocastanoideae</taxon>
        <taxon>Acereae</taxon>
        <taxon>Dipteronia</taxon>
    </lineage>
</organism>
<protein>
    <submittedName>
        <fullName evidence="2">Uncharacterized protein</fullName>
    </submittedName>
</protein>
<keyword evidence="3" id="KW-1185">Reference proteome</keyword>
<dbReference type="Proteomes" id="UP001280121">
    <property type="component" value="Unassembled WGS sequence"/>
</dbReference>
<dbReference type="AlphaFoldDB" id="A0AAD9WKA8"/>
<proteinExistence type="predicted"/>
<evidence type="ECO:0000313" key="2">
    <source>
        <dbReference type="EMBL" id="KAK2634319.1"/>
    </source>
</evidence>
<gene>
    <name evidence="2" type="ORF">Ddye_029111</name>
</gene>